<keyword evidence="1" id="KW-0472">Membrane</keyword>
<keyword evidence="1" id="KW-0812">Transmembrane</keyword>
<keyword evidence="3" id="KW-1185">Reference proteome</keyword>
<feature type="transmembrane region" description="Helical" evidence="1">
    <location>
        <begin position="21"/>
        <end position="51"/>
    </location>
</feature>
<dbReference type="EMBL" id="CP064782">
    <property type="protein sequence ID" value="QWT47928.1"/>
    <property type="molecule type" value="Genomic_DNA"/>
</dbReference>
<proteinExistence type="predicted"/>
<protein>
    <submittedName>
        <fullName evidence="2">Uncharacterized protein</fullName>
    </submittedName>
</protein>
<dbReference type="KEGG" id="aiq:Azoinq_08565"/>
<evidence type="ECO:0000256" key="1">
    <source>
        <dbReference type="SAM" id="Phobius"/>
    </source>
</evidence>
<organism evidence="2 3">
    <name type="scientific">Azospira inquinata</name>
    <dbReference type="NCBI Taxonomy" id="2785627"/>
    <lineage>
        <taxon>Bacteria</taxon>
        <taxon>Pseudomonadati</taxon>
        <taxon>Pseudomonadota</taxon>
        <taxon>Betaproteobacteria</taxon>
        <taxon>Rhodocyclales</taxon>
        <taxon>Rhodocyclaceae</taxon>
        <taxon>Azospira</taxon>
    </lineage>
</organism>
<dbReference type="Proteomes" id="UP000683428">
    <property type="component" value="Chromosome"/>
</dbReference>
<gene>
    <name evidence="2" type="ORF">Azoinq_08565</name>
</gene>
<dbReference type="RefSeq" id="WP_216130005.1">
    <property type="nucleotide sequence ID" value="NZ_CP064782.1"/>
</dbReference>
<accession>A0A975XTN5</accession>
<sequence>MTRISFIELKTAISANLPNRLIVLFSILFTAIYIKVAGINTAATVSALATFDADPPFKFRFILPLLLRGVFSLQQLDAKNFHFLFAVPLVMAIFIQQEKFVKKILPSTHAVVGHREITCLVLFLVLLSHYCLPRSLNVYYLYDLPSILFYFYAFNTLTEEKRIPLYAPLIILIGFLSRETLVIALLHAFAYNYFYRKQALLNKRVAIMAGIVATFIVCRLLINHWLGSGVNDNASVSYEGQARFLYNLISLKHDANYRVQALLIGCGAIFWLPFVFRALPSSLKWLCIATIPALGILLWTGNFVELRIYNELVPLFAALFQFFIFTTYQKNSSIYKN</sequence>
<reference evidence="2" key="1">
    <citation type="submission" date="2020-11" db="EMBL/GenBank/DDBJ databases">
        <title>Azospira inquinata sp. nov.</title>
        <authorList>
            <person name="Moe W.M."/>
            <person name="Mikes M.C."/>
        </authorList>
    </citation>
    <scope>NUCLEOTIDE SEQUENCE</scope>
    <source>
        <strain evidence="2">Azo-3</strain>
    </source>
</reference>
<evidence type="ECO:0000313" key="3">
    <source>
        <dbReference type="Proteomes" id="UP000683428"/>
    </source>
</evidence>
<feature type="transmembrane region" description="Helical" evidence="1">
    <location>
        <begin position="312"/>
        <end position="328"/>
    </location>
</feature>
<feature type="transmembrane region" description="Helical" evidence="1">
    <location>
        <begin position="139"/>
        <end position="157"/>
    </location>
</feature>
<feature type="transmembrane region" description="Helical" evidence="1">
    <location>
        <begin position="112"/>
        <end position="132"/>
    </location>
</feature>
<keyword evidence="1" id="KW-1133">Transmembrane helix</keyword>
<evidence type="ECO:0000313" key="2">
    <source>
        <dbReference type="EMBL" id="QWT47928.1"/>
    </source>
</evidence>
<feature type="transmembrane region" description="Helical" evidence="1">
    <location>
        <begin position="169"/>
        <end position="193"/>
    </location>
</feature>
<dbReference type="AlphaFoldDB" id="A0A975XTN5"/>
<feature type="transmembrane region" description="Helical" evidence="1">
    <location>
        <begin position="257"/>
        <end position="276"/>
    </location>
</feature>
<name>A0A975XTN5_9RHOO</name>
<feature type="transmembrane region" description="Helical" evidence="1">
    <location>
        <begin position="205"/>
        <end position="222"/>
    </location>
</feature>
<feature type="transmembrane region" description="Helical" evidence="1">
    <location>
        <begin position="283"/>
        <end position="300"/>
    </location>
</feature>